<organism evidence="1 2">
    <name type="scientific">Rhodococcus chondri</name>
    <dbReference type="NCBI Taxonomy" id="3065941"/>
    <lineage>
        <taxon>Bacteria</taxon>
        <taxon>Bacillati</taxon>
        <taxon>Actinomycetota</taxon>
        <taxon>Actinomycetes</taxon>
        <taxon>Mycobacteriales</taxon>
        <taxon>Nocardiaceae</taxon>
        <taxon>Rhodococcus</taxon>
    </lineage>
</organism>
<accession>A0ABU7JXN3</accession>
<dbReference type="Proteomes" id="UP001331936">
    <property type="component" value="Unassembled WGS sequence"/>
</dbReference>
<evidence type="ECO:0000313" key="2">
    <source>
        <dbReference type="Proteomes" id="UP001331936"/>
    </source>
</evidence>
<gene>
    <name evidence="1" type="ORF">Q8814_22105</name>
</gene>
<proteinExistence type="predicted"/>
<name>A0ABU7JXN3_9NOCA</name>
<protein>
    <submittedName>
        <fullName evidence="1">Uncharacterized protein</fullName>
    </submittedName>
</protein>
<dbReference type="EMBL" id="JAUZMZ010000183">
    <property type="protein sequence ID" value="MEE2034770.1"/>
    <property type="molecule type" value="Genomic_DNA"/>
</dbReference>
<keyword evidence="2" id="KW-1185">Reference proteome</keyword>
<comment type="caution">
    <text evidence="1">The sequence shown here is derived from an EMBL/GenBank/DDBJ whole genome shotgun (WGS) entry which is preliminary data.</text>
</comment>
<dbReference type="RefSeq" id="WP_330154128.1">
    <property type="nucleotide sequence ID" value="NZ_JAUZMZ010000183.1"/>
</dbReference>
<reference evidence="1 2" key="1">
    <citation type="submission" date="2023-08" db="EMBL/GenBank/DDBJ databases">
        <authorList>
            <person name="Girao M."/>
            <person name="Carvalho M.F."/>
        </authorList>
    </citation>
    <scope>NUCLEOTIDE SEQUENCE [LARGE SCALE GENOMIC DNA]</scope>
    <source>
        <strain evidence="1 2">CC-R104</strain>
    </source>
</reference>
<evidence type="ECO:0000313" key="1">
    <source>
        <dbReference type="EMBL" id="MEE2034770.1"/>
    </source>
</evidence>
<sequence>MYQPEADLNIGTIGTDPSFGAEPAGVAEGRLREILEGKLPELAPCARLLTGNRRIDPVLFDRAVARAAATWREPVGPELCVYVLSWFVYLSQARRPHGRPRHSFDSHDTVLFGALSPLEQVAIVLAAYDEVPPERVAVVAGRALAEFELEAGAGPLWPR</sequence>